<dbReference type="Pfam" id="PF13426">
    <property type="entry name" value="PAS_9"/>
    <property type="match status" value="2"/>
</dbReference>
<keyword evidence="20" id="KW-1185">Reference proteome</keyword>
<accession>A0AAE0G8Z9</accession>
<dbReference type="PROSITE" id="PS00108">
    <property type="entry name" value="PROTEIN_KINASE_ST"/>
    <property type="match status" value="1"/>
</dbReference>
<comment type="catalytic activity">
    <reaction evidence="13">
        <text>L-seryl-[protein] + ATP = O-phospho-L-seryl-[protein] + ADP + H(+)</text>
        <dbReference type="Rhea" id="RHEA:17989"/>
        <dbReference type="Rhea" id="RHEA-COMP:9863"/>
        <dbReference type="Rhea" id="RHEA-COMP:11604"/>
        <dbReference type="ChEBI" id="CHEBI:15378"/>
        <dbReference type="ChEBI" id="CHEBI:29999"/>
        <dbReference type="ChEBI" id="CHEBI:30616"/>
        <dbReference type="ChEBI" id="CHEBI:83421"/>
        <dbReference type="ChEBI" id="CHEBI:456216"/>
        <dbReference type="EC" id="2.7.11.1"/>
    </reaction>
</comment>
<evidence type="ECO:0000259" key="17">
    <source>
        <dbReference type="PROSITE" id="PS50113"/>
    </source>
</evidence>
<dbReference type="CDD" id="cd00130">
    <property type="entry name" value="PAS"/>
    <property type="match status" value="2"/>
</dbReference>
<dbReference type="SUPFAM" id="SSF56112">
    <property type="entry name" value="Protein kinase-like (PK-like)"/>
    <property type="match status" value="1"/>
</dbReference>
<dbReference type="Gene3D" id="3.30.450.20">
    <property type="entry name" value="PAS domain"/>
    <property type="match status" value="2"/>
</dbReference>
<feature type="region of interest" description="Disordered" evidence="14">
    <location>
        <begin position="732"/>
        <end position="754"/>
    </location>
</feature>
<feature type="domain" description="PAC" evidence="17">
    <location>
        <begin position="279"/>
        <end position="333"/>
    </location>
</feature>
<comment type="cofactor">
    <cofactor evidence="1">
        <name>FMN</name>
        <dbReference type="ChEBI" id="CHEBI:58210"/>
    </cofactor>
</comment>
<dbReference type="InterPro" id="IPR011009">
    <property type="entry name" value="Kinase-like_dom_sf"/>
</dbReference>
<dbReference type="InterPro" id="IPR035965">
    <property type="entry name" value="PAS-like_dom_sf"/>
</dbReference>
<dbReference type="SMART" id="SM00220">
    <property type="entry name" value="S_TKc"/>
    <property type="match status" value="1"/>
</dbReference>
<dbReference type="SUPFAM" id="SSF55785">
    <property type="entry name" value="PYP-like sensor domain (PAS domain)"/>
    <property type="match status" value="2"/>
</dbReference>
<comment type="catalytic activity">
    <reaction evidence="12">
        <text>L-threonyl-[protein] + ATP = O-phospho-L-threonyl-[protein] + ADP + H(+)</text>
        <dbReference type="Rhea" id="RHEA:46608"/>
        <dbReference type="Rhea" id="RHEA-COMP:11060"/>
        <dbReference type="Rhea" id="RHEA-COMP:11605"/>
        <dbReference type="ChEBI" id="CHEBI:15378"/>
        <dbReference type="ChEBI" id="CHEBI:30013"/>
        <dbReference type="ChEBI" id="CHEBI:30616"/>
        <dbReference type="ChEBI" id="CHEBI:61977"/>
        <dbReference type="ChEBI" id="CHEBI:456216"/>
        <dbReference type="EC" id="2.7.11.1"/>
    </reaction>
</comment>
<gene>
    <name evidence="19" type="ORF">CYMTET_17986</name>
</gene>
<evidence type="ECO:0000256" key="4">
    <source>
        <dbReference type="ARBA" id="ARBA00022527"/>
    </source>
</evidence>
<evidence type="ECO:0000256" key="9">
    <source>
        <dbReference type="ARBA" id="ARBA00022741"/>
    </source>
</evidence>
<proteinExistence type="inferred from homology"/>
<dbReference type="EC" id="2.7.11.1" evidence="3"/>
<feature type="compositionally biased region" description="Polar residues" evidence="14">
    <location>
        <begin position="582"/>
        <end position="592"/>
    </location>
</feature>
<keyword evidence="10" id="KW-0418">Kinase</keyword>
<dbReference type="PROSITE" id="PS51285">
    <property type="entry name" value="AGC_KINASE_CTER"/>
    <property type="match status" value="1"/>
</dbReference>
<evidence type="ECO:0000256" key="11">
    <source>
        <dbReference type="ARBA" id="ARBA00022840"/>
    </source>
</evidence>
<dbReference type="InterPro" id="IPR008271">
    <property type="entry name" value="Ser/Thr_kinase_AS"/>
</dbReference>
<dbReference type="Gene3D" id="3.30.200.20">
    <property type="entry name" value="Phosphorylase Kinase, domain 1"/>
    <property type="match status" value="1"/>
</dbReference>
<dbReference type="Proteomes" id="UP001190700">
    <property type="component" value="Unassembled WGS sequence"/>
</dbReference>
<evidence type="ECO:0000256" key="8">
    <source>
        <dbReference type="ARBA" id="ARBA00022679"/>
    </source>
</evidence>
<dbReference type="AlphaFoldDB" id="A0AAE0G8Z9"/>
<keyword evidence="5" id="KW-0157">Chromophore</keyword>
<dbReference type="GO" id="GO:0004674">
    <property type="term" value="F:protein serine/threonine kinase activity"/>
    <property type="evidence" value="ECO:0007669"/>
    <property type="project" value="UniProtKB-KW"/>
</dbReference>
<dbReference type="InterPro" id="IPR000014">
    <property type="entry name" value="PAS"/>
</dbReference>
<evidence type="ECO:0000256" key="5">
    <source>
        <dbReference type="ARBA" id="ARBA00022543"/>
    </source>
</evidence>
<protein>
    <recommendedName>
        <fullName evidence="3">non-specific serine/threonine protein kinase</fullName>
        <ecNumber evidence="3">2.7.11.1</ecNumber>
    </recommendedName>
</protein>
<evidence type="ECO:0000259" key="15">
    <source>
        <dbReference type="PROSITE" id="PS50011"/>
    </source>
</evidence>
<dbReference type="PROSITE" id="PS50011">
    <property type="entry name" value="PROTEIN_KINASE_DOM"/>
    <property type="match status" value="1"/>
</dbReference>
<evidence type="ECO:0000256" key="1">
    <source>
        <dbReference type="ARBA" id="ARBA00001917"/>
    </source>
</evidence>
<dbReference type="SMART" id="SM00086">
    <property type="entry name" value="PAC"/>
    <property type="match status" value="2"/>
</dbReference>
<organism evidence="19 20">
    <name type="scientific">Cymbomonas tetramitiformis</name>
    <dbReference type="NCBI Taxonomy" id="36881"/>
    <lineage>
        <taxon>Eukaryota</taxon>
        <taxon>Viridiplantae</taxon>
        <taxon>Chlorophyta</taxon>
        <taxon>Pyramimonadophyceae</taxon>
        <taxon>Pyramimonadales</taxon>
        <taxon>Pyramimonadaceae</taxon>
        <taxon>Cymbomonas</taxon>
    </lineage>
</organism>
<dbReference type="InterPro" id="IPR000700">
    <property type="entry name" value="PAS-assoc_C"/>
</dbReference>
<dbReference type="Pfam" id="PF00069">
    <property type="entry name" value="Pkinase"/>
    <property type="match status" value="2"/>
</dbReference>
<feature type="domain" description="PAC" evidence="17">
    <location>
        <begin position="104"/>
        <end position="158"/>
    </location>
</feature>
<keyword evidence="5" id="KW-0675">Receptor</keyword>
<dbReference type="GO" id="GO:0009882">
    <property type="term" value="F:blue light photoreceptor activity"/>
    <property type="evidence" value="ECO:0007669"/>
    <property type="project" value="UniProtKB-ARBA"/>
</dbReference>
<dbReference type="InterPro" id="IPR001610">
    <property type="entry name" value="PAC"/>
</dbReference>
<comment type="caution">
    <text evidence="19">The sequence shown here is derived from an EMBL/GenBank/DDBJ whole genome shotgun (WGS) entry which is preliminary data.</text>
</comment>
<evidence type="ECO:0000259" key="16">
    <source>
        <dbReference type="PROSITE" id="PS50112"/>
    </source>
</evidence>
<dbReference type="FunFam" id="1.10.510.10:FF:000024">
    <property type="entry name" value="Probable serine/threonine-protein kinase cot-1"/>
    <property type="match status" value="1"/>
</dbReference>
<dbReference type="InterPro" id="IPR000719">
    <property type="entry name" value="Prot_kinase_dom"/>
</dbReference>
<evidence type="ECO:0000256" key="6">
    <source>
        <dbReference type="ARBA" id="ARBA00022553"/>
    </source>
</evidence>
<evidence type="ECO:0000256" key="3">
    <source>
        <dbReference type="ARBA" id="ARBA00012513"/>
    </source>
</evidence>
<dbReference type="GO" id="GO:0005524">
    <property type="term" value="F:ATP binding"/>
    <property type="evidence" value="ECO:0007669"/>
    <property type="project" value="UniProtKB-KW"/>
</dbReference>
<evidence type="ECO:0000256" key="7">
    <source>
        <dbReference type="ARBA" id="ARBA00022606"/>
    </source>
</evidence>
<dbReference type="CDD" id="cd05574">
    <property type="entry name" value="STKc_phototropin_like"/>
    <property type="match status" value="1"/>
</dbReference>
<keyword evidence="5" id="KW-0600">Photoreceptor protein</keyword>
<comment type="similarity">
    <text evidence="2">Belongs to the protein kinase superfamily. AGC Ser/Thr protein kinase family.</text>
</comment>
<dbReference type="PROSITE" id="PS50113">
    <property type="entry name" value="PAC"/>
    <property type="match status" value="2"/>
</dbReference>
<evidence type="ECO:0000256" key="10">
    <source>
        <dbReference type="ARBA" id="ARBA00022777"/>
    </source>
</evidence>
<feature type="domain" description="PAS" evidence="16">
    <location>
        <begin position="30"/>
        <end position="103"/>
    </location>
</feature>
<evidence type="ECO:0000256" key="2">
    <source>
        <dbReference type="ARBA" id="ARBA00009903"/>
    </source>
</evidence>
<reference evidence="19 20" key="1">
    <citation type="journal article" date="2015" name="Genome Biol. Evol.">
        <title>Comparative Genomics of a Bacterivorous Green Alga Reveals Evolutionary Causalities and Consequences of Phago-Mixotrophic Mode of Nutrition.</title>
        <authorList>
            <person name="Burns J.A."/>
            <person name="Paasch A."/>
            <person name="Narechania A."/>
            <person name="Kim E."/>
        </authorList>
    </citation>
    <scope>NUCLEOTIDE SEQUENCE [LARGE SCALE GENOMIC DNA]</scope>
    <source>
        <strain evidence="19 20">PLY_AMNH</strain>
    </source>
</reference>
<keyword evidence="11" id="KW-0067">ATP-binding</keyword>
<evidence type="ECO:0000256" key="13">
    <source>
        <dbReference type="ARBA" id="ARBA00048679"/>
    </source>
</evidence>
<dbReference type="PANTHER" id="PTHR45637">
    <property type="entry name" value="FLIPPASE KINASE 1-RELATED"/>
    <property type="match status" value="1"/>
</dbReference>
<dbReference type="InterPro" id="IPR000961">
    <property type="entry name" value="AGC-kinase_C"/>
</dbReference>
<feature type="compositionally biased region" description="Acidic residues" evidence="14">
    <location>
        <begin position="742"/>
        <end position="754"/>
    </location>
</feature>
<feature type="domain" description="Protein kinase" evidence="15">
    <location>
        <begin position="405"/>
        <end position="716"/>
    </location>
</feature>
<feature type="domain" description="PAS" evidence="16">
    <location>
        <begin position="232"/>
        <end position="278"/>
    </location>
</feature>
<keyword evidence="7" id="KW-0716">Sensory transduction</keyword>
<evidence type="ECO:0000256" key="12">
    <source>
        <dbReference type="ARBA" id="ARBA00047899"/>
    </source>
</evidence>
<sequence length="754" mass="83786">MQHLEASVVNIPGTPATNMASSSPQQVPAAHAQLTMALAGVRHTFVISDPSLPDCPIIYASNGFFHMTGYPPEEVLGFNCRFLQGEKTDQAEVDKVRQAVKKGESVSVRLLNYRKDGTPFWNFLTVAPTFNADGTVSKYIGVQVDVTSKTEGTVGAAYADGHGVPLLVRYDARLKTEAVKPVQEVQAELHNMNKDKVPPVPASRAGLDMGTTLERIQQNFVISDPSLPDCPIIFASDAFLELTEYSREEILGRNCRFLQGPGTDKRAVMEIRSAIEQGCECTVRLLNYTKSGKSFWNMLSIGPVMDESQRVKFFIGVQVNVSAHVNENGEVEDSNSLAAACKAGAGAVSKSLSSAPTETRHNTWLEFHGGKVTTKPHKKGLPQTQKWDEIHTATEKMGQLTIDQFKSVKALGQGDVGDVQLVQLKGTETHFAMKTLSKSEMFERNKVHRVKVEATILNALDHPFLPTLYASFQSEKHLHFVMDLCSGGELYDLMMKQPLRRFREAHARFYAAEVLLALQYLHLLGYIYRDLKPENVLLSDSGHVCLTDFDLSYAAVTEPALLFTKIHGSKKLPEGSKPMRRTNPNDYFPTRQSNSKTIHRGEVLMVAEPEARANSFVGTEEYLSPEVINASGHSGSVDWWSFGIFIHELIFGYTPFRGKHREQTFEHVLTKPFAPPEDITVSAECKDLLSGLLVKDPEQRLGSFGGAEEVKKHPFFASIEWPLIRTMNPPFVPDVHGRPKDSEEEASTQFEMEE</sequence>
<evidence type="ECO:0000313" key="19">
    <source>
        <dbReference type="EMBL" id="KAK3273787.1"/>
    </source>
</evidence>
<evidence type="ECO:0000259" key="18">
    <source>
        <dbReference type="PROSITE" id="PS51285"/>
    </source>
</evidence>
<dbReference type="PROSITE" id="PS50112">
    <property type="entry name" value="PAS"/>
    <property type="match status" value="2"/>
</dbReference>
<keyword evidence="6" id="KW-0597">Phosphoprotein</keyword>
<dbReference type="Gene3D" id="1.10.510.10">
    <property type="entry name" value="Transferase(Phosphotransferase) domain 1"/>
    <property type="match status" value="1"/>
</dbReference>
<dbReference type="EMBL" id="LGRX02008255">
    <property type="protein sequence ID" value="KAK3273787.1"/>
    <property type="molecule type" value="Genomic_DNA"/>
</dbReference>
<dbReference type="SMART" id="SM00091">
    <property type="entry name" value="PAS"/>
    <property type="match status" value="2"/>
</dbReference>
<dbReference type="GO" id="GO:0007010">
    <property type="term" value="P:cytoskeleton organization"/>
    <property type="evidence" value="ECO:0007669"/>
    <property type="project" value="UniProtKB-ARBA"/>
</dbReference>
<keyword evidence="8" id="KW-0808">Transferase</keyword>
<name>A0AAE0G8Z9_9CHLO</name>
<evidence type="ECO:0000313" key="20">
    <source>
        <dbReference type="Proteomes" id="UP001190700"/>
    </source>
</evidence>
<feature type="domain" description="AGC-kinase C-terminal" evidence="18">
    <location>
        <begin position="717"/>
        <end position="754"/>
    </location>
</feature>
<dbReference type="NCBIfam" id="TIGR00229">
    <property type="entry name" value="sensory_box"/>
    <property type="match status" value="2"/>
</dbReference>
<evidence type="ECO:0000256" key="14">
    <source>
        <dbReference type="SAM" id="MobiDB-lite"/>
    </source>
</evidence>
<keyword evidence="4" id="KW-0723">Serine/threonine-protein kinase</keyword>
<feature type="region of interest" description="Disordered" evidence="14">
    <location>
        <begin position="573"/>
        <end position="592"/>
    </location>
</feature>
<keyword evidence="9" id="KW-0547">Nucleotide-binding</keyword>